<dbReference type="Gene3D" id="3.30.230.10">
    <property type="match status" value="1"/>
</dbReference>
<dbReference type="Pfam" id="PF13589">
    <property type="entry name" value="HATPase_c_3"/>
    <property type="match status" value="1"/>
</dbReference>
<dbReference type="InterPro" id="IPR042121">
    <property type="entry name" value="MutL_C_regsub"/>
</dbReference>
<evidence type="ECO:0000313" key="5">
    <source>
        <dbReference type="Proteomes" id="UP000515158"/>
    </source>
</evidence>
<dbReference type="SUPFAM" id="SSF55874">
    <property type="entry name" value="ATPase domain of HSP90 chaperone/DNA topoisomerase II/histidine kinase"/>
    <property type="match status" value="1"/>
</dbReference>
<feature type="region of interest" description="Disordered" evidence="3">
    <location>
        <begin position="823"/>
        <end position="842"/>
    </location>
</feature>
<evidence type="ECO:0000256" key="2">
    <source>
        <dbReference type="ARBA" id="ARBA00022763"/>
    </source>
</evidence>
<dbReference type="InterPro" id="IPR020568">
    <property type="entry name" value="Ribosomal_Su5_D2-typ_SF"/>
</dbReference>
<dbReference type="InterPro" id="IPR001202">
    <property type="entry name" value="WW_dom"/>
</dbReference>
<proteinExistence type="inferred from homology"/>
<gene>
    <name evidence="6" type="primary">LOC117643663</name>
</gene>
<evidence type="ECO:0000256" key="1">
    <source>
        <dbReference type="ARBA" id="ARBA00006082"/>
    </source>
</evidence>
<dbReference type="PANTHER" id="PTHR10073:SF47">
    <property type="entry name" value="DNA MISMATCH REPAIR PROTEIN MLH3"/>
    <property type="match status" value="1"/>
</dbReference>
<dbReference type="SMART" id="SM00853">
    <property type="entry name" value="MutL_C"/>
    <property type="match status" value="1"/>
</dbReference>
<feature type="region of interest" description="Disordered" evidence="3">
    <location>
        <begin position="980"/>
        <end position="999"/>
    </location>
</feature>
<dbReference type="Proteomes" id="UP000515158">
    <property type="component" value="Unplaced"/>
</dbReference>
<dbReference type="GeneID" id="117643663"/>
<dbReference type="RefSeq" id="XP_034238564.1">
    <property type="nucleotide sequence ID" value="XM_034382673.1"/>
</dbReference>
<dbReference type="InterPro" id="IPR036890">
    <property type="entry name" value="HATPase_C_sf"/>
</dbReference>
<dbReference type="InterPro" id="IPR014790">
    <property type="entry name" value="MutL_C"/>
</dbReference>
<feature type="domain" description="WW" evidence="4">
    <location>
        <begin position="996"/>
        <end position="1029"/>
    </location>
</feature>
<dbReference type="PROSITE" id="PS01159">
    <property type="entry name" value="WW_DOMAIN_1"/>
    <property type="match status" value="1"/>
</dbReference>
<dbReference type="GO" id="GO:0016887">
    <property type="term" value="F:ATP hydrolysis activity"/>
    <property type="evidence" value="ECO:0007669"/>
    <property type="project" value="InterPro"/>
</dbReference>
<sequence length="1376" mass="153112">MGIKRLPSAVVSSLRTDVTVTTTAQCVTELVLNSIDARASSIAVRVDLKNYKIQVVDNGCGLSSTDLSLVGSRYMTSKCRSLQDLQSNLSHFGFRGEALSSISEVCGTMTIASRYQGSDETFCKVFTRGTALNVSKSRQPRASCGTTITVADFLFNRPVRRARIKPALDLEEIKSHIESIALINPSISFSLRNDENGEVMLQTQRTEDTQSAFGTLFGDSIAGNLVAVKESMGPFKVEGYISNEANPLKNFQFIYINKRLLLKTKIHKLVNSLLSRSAILKSNNVPYAPISKEMNHNVFLAFSPPKRDKHAVFVLNITCPLSEYDITLDPKKTLVEFCNWDSLLSCFENLLRKFIEREANQPSASNGLDSEPPRKIKSVIDEINLLAREVAIGGDVSETSDDSISTKNLPRAIHSLPANRCPVNLSPVPSTECFPSTCSSETFSRATDVKRTIFSTSDPGSVLTEKPYVPLARGPILKEKPKQPSGWTETDCSERSRHSVESLHFLFKRPEAPVVTKPTKSFIPEPIYFQENSSTIDNPLRLQEKNSRDLGEAAVSPVNALANIKEIRRKKLLSKLNKFSFNATCEKPILLKTKLPTHHARDTTHQPMFTTDNNQGKLNKTHQVAFAKSPVNNLKESRDVQNTFTPSSVDSIQNSEKGTSLIANAASSAAASSCRSEDRNTLISTNFCAPVITSCSKRRADDVIKGNKNVLKPSGSEENKYETLHSTCVKGNQEHVDIFTESSNESFMSQVAEVSKFRCGDMSVGIRESSLGKNSVYSEMSLPDDSIGHSSTRLCDAVPFSLDIFQSTDADREQQTLPKKIVDYDSSPCSSQESSRSVENLVQSDPISPSLLKRKLAKEDELLVKKFCSCSESQFTEKSSDSQDMNQDEEMLKLVDNNFIHTDTSKQETSKVTSSIPDIYKKNFEAAEGSKETVSTEHNHINFLDKEVDEVSKCLEPIPSQHPSQDDCTETKNYQPNIMEVQPSGVPQDSPSTASSNDQQQWIEQLDHNGKSFYLHQKSGLTTYQKPEEERQGAFKIGDRYSFLPKGMSPILYDKVTNEPSKSPSITPFRMEDDLSVVKWSSDDGNKGGKKTDFWPLVDQLLSAADTFSTKIQAESQVSNATNQELSQSDIKIYNVMFPYSFSKDLFNNLRVLGQLDNKFIVTVVTININKDVIVLFDQHAVHERIRVENLTEDYKQHDGEAKWKSAPVDPALPMQLSSIEVRILESYQGKMENLGFHFSVVDSTTISVLRVPTCLLLRENREVHGRGVSVLRQHLESLIREQVDSLLNTRGVGTDHPTIIQNVISSEACRGAVKFGHPLTVADCQAFLHNLSLCNLPFQCAHGRPALMPVVDLSMLKPKPQNQKPNLKKLQRRLL</sequence>
<evidence type="ECO:0000259" key="4">
    <source>
        <dbReference type="PROSITE" id="PS50020"/>
    </source>
</evidence>
<dbReference type="OrthoDB" id="429932at2759"/>
<comment type="similarity">
    <text evidence="1">Belongs to the DNA mismatch repair MutL/HexB family.</text>
</comment>
<dbReference type="InterPro" id="IPR037198">
    <property type="entry name" value="MutL_C_sf"/>
</dbReference>
<dbReference type="InterPro" id="IPR002099">
    <property type="entry name" value="MutL/Mlh/PMS"/>
</dbReference>
<name>A0A6P8ZLB5_THRPL</name>
<organism evidence="6">
    <name type="scientific">Thrips palmi</name>
    <name type="common">Melon thrips</name>
    <dbReference type="NCBI Taxonomy" id="161013"/>
    <lineage>
        <taxon>Eukaryota</taxon>
        <taxon>Metazoa</taxon>
        <taxon>Ecdysozoa</taxon>
        <taxon>Arthropoda</taxon>
        <taxon>Hexapoda</taxon>
        <taxon>Insecta</taxon>
        <taxon>Pterygota</taxon>
        <taxon>Neoptera</taxon>
        <taxon>Paraneoptera</taxon>
        <taxon>Thysanoptera</taxon>
        <taxon>Terebrantia</taxon>
        <taxon>Thripoidea</taxon>
        <taxon>Thripidae</taxon>
        <taxon>Thrips</taxon>
    </lineage>
</organism>
<dbReference type="InterPro" id="IPR014762">
    <property type="entry name" value="DNA_mismatch_repair_CS"/>
</dbReference>
<dbReference type="InterPro" id="IPR038973">
    <property type="entry name" value="MutL/Mlh/Pms-like"/>
</dbReference>
<dbReference type="GO" id="GO:0032300">
    <property type="term" value="C:mismatch repair complex"/>
    <property type="evidence" value="ECO:0007669"/>
    <property type="project" value="InterPro"/>
</dbReference>
<dbReference type="InterPro" id="IPR014721">
    <property type="entry name" value="Ribsml_uS5_D2-typ_fold_subgr"/>
</dbReference>
<keyword evidence="5" id="KW-1185">Reference proteome</keyword>
<reference evidence="6" key="1">
    <citation type="submission" date="2025-08" db="UniProtKB">
        <authorList>
            <consortium name="RefSeq"/>
        </authorList>
    </citation>
    <scope>IDENTIFICATION</scope>
    <source>
        <tissue evidence="6">Total insect</tissue>
    </source>
</reference>
<dbReference type="Pfam" id="PF01119">
    <property type="entry name" value="DNA_mis_repair"/>
    <property type="match status" value="1"/>
</dbReference>
<dbReference type="Gene3D" id="3.30.565.10">
    <property type="entry name" value="Histidine kinase-like ATPase, C-terminal domain"/>
    <property type="match status" value="1"/>
</dbReference>
<dbReference type="SUPFAM" id="SSF54211">
    <property type="entry name" value="Ribosomal protein S5 domain 2-like"/>
    <property type="match status" value="1"/>
</dbReference>
<dbReference type="GO" id="GO:0006298">
    <property type="term" value="P:mismatch repair"/>
    <property type="evidence" value="ECO:0007669"/>
    <property type="project" value="InterPro"/>
</dbReference>
<dbReference type="Gene3D" id="3.30.1540.20">
    <property type="entry name" value="MutL, C-terminal domain, dimerisation subdomain"/>
    <property type="match status" value="1"/>
</dbReference>
<dbReference type="SMART" id="SM01340">
    <property type="entry name" value="DNA_mis_repair"/>
    <property type="match status" value="1"/>
</dbReference>
<dbReference type="InParanoid" id="A0A6P8ZLB5"/>
<feature type="compositionally biased region" description="Low complexity" evidence="3">
    <location>
        <begin position="826"/>
        <end position="837"/>
    </location>
</feature>
<dbReference type="InterPro" id="IPR013507">
    <property type="entry name" value="DNA_mismatch_S5_2-like"/>
</dbReference>
<dbReference type="GO" id="GO:0030983">
    <property type="term" value="F:mismatched DNA binding"/>
    <property type="evidence" value="ECO:0007669"/>
    <property type="project" value="InterPro"/>
</dbReference>
<dbReference type="PANTHER" id="PTHR10073">
    <property type="entry name" value="DNA MISMATCH REPAIR PROTEIN MLH, PMS, MUTL"/>
    <property type="match status" value="1"/>
</dbReference>
<dbReference type="NCBIfam" id="TIGR00585">
    <property type="entry name" value="mutl"/>
    <property type="match status" value="1"/>
</dbReference>
<dbReference type="GO" id="GO:0005524">
    <property type="term" value="F:ATP binding"/>
    <property type="evidence" value="ECO:0007669"/>
    <property type="project" value="InterPro"/>
</dbReference>
<dbReference type="PROSITE" id="PS50020">
    <property type="entry name" value="WW_DOMAIN_2"/>
    <property type="match status" value="1"/>
</dbReference>
<dbReference type="GO" id="GO:0140664">
    <property type="term" value="F:ATP-dependent DNA damage sensor activity"/>
    <property type="evidence" value="ECO:0007669"/>
    <property type="project" value="InterPro"/>
</dbReference>
<dbReference type="PROSITE" id="PS00058">
    <property type="entry name" value="DNA_MISMATCH_REPAIR_1"/>
    <property type="match status" value="1"/>
</dbReference>
<dbReference type="Pfam" id="PF08676">
    <property type="entry name" value="MutL_C"/>
    <property type="match status" value="1"/>
</dbReference>
<keyword evidence="2" id="KW-0227">DNA damage</keyword>
<accession>A0A6P8ZLB5</accession>
<evidence type="ECO:0000313" key="6">
    <source>
        <dbReference type="RefSeq" id="XP_034238564.1"/>
    </source>
</evidence>
<feature type="compositionally biased region" description="Polar residues" evidence="3">
    <location>
        <begin position="985"/>
        <end position="999"/>
    </location>
</feature>
<protein>
    <submittedName>
        <fullName evidence="6">DNA mismatch repair protein Mlh3-like</fullName>
    </submittedName>
</protein>
<dbReference type="Gene3D" id="3.30.1370.100">
    <property type="entry name" value="MutL, C-terminal domain, regulatory subdomain"/>
    <property type="match status" value="1"/>
</dbReference>
<dbReference type="KEGG" id="tpal:117643663"/>
<dbReference type="SUPFAM" id="SSF118116">
    <property type="entry name" value="DNA mismatch repair protein MutL"/>
    <property type="match status" value="1"/>
</dbReference>
<dbReference type="InterPro" id="IPR042120">
    <property type="entry name" value="MutL_C_dimsub"/>
</dbReference>
<evidence type="ECO:0000256" key="3">
    <source>
        <dbReference type="SAM" id="MobiDB-lite"/>
    </source>
</evidence>